<sequence>MNMIKSNFSIKDLENLSGIKAHTIRIWEKRYNLLSPNRTDTNIRYYSLESLQKLLNISFLNKHGIKVSKIAKLSNQEIAAHVREIASREKLEDHAINTFKMAMINFDQILFYNTYNSLIETRSFSNIFYNVFLPLLNEVGLLWQTSTITPAHEHFLSIHIKQKILLNIERLQLLEPKPNSRTYILFLPENEIHDIGLLFINYKLRSKGYHSIFLGESIPMNNLSYLLDFFNHITFVTYFTVAPEEEKIAEYLSEFNKLLLKQDNKLFVLGQKAKTILPEHLPKSISVSNSIKNFINQL</sequence>
<reference evidence="6 7" key="1">
    <citation type="journal article" date="2015" name="Antonie Van Leeuwenhoek">
        <title>Tamlana nanhaiensis sp. nov., isolated from surface seawater collected from the South China Sea.</title>
        <authorList>
            <person name="Liu X."/>
            <person name="Lai Q."/>
            <person name="Du Y."/>
            <person name="Li G."/>
            <person name="Sun F."/>
            <person name="Shao Z."/>
        </authorList>
    </citation>
    <scope>NUCLEOTIDE SEQUENCE [LARGE SCALE GENOMIC DNA]</scope>
    <source>
        <strain evidence="6 7">FHC16</strain>
    </source>
</reference>
<dbReference type="AlphaFoldDB" id="A0A0D7W736"/>
<dbReference type="Pfam" id="PF02607">
    <property type="entry name" value="B12-binding_2"/>
    <property type="match status" value="1"/>
</dbReference>
<dbReference type="SUPFAM" id="SSF46955">
    <property type="entry name" value="Putative DNA-binding domain"/>
    <property type="match status" value="1"/>
</dbReference>
<dbReference type="Gene3D" id="3.40.50.280">
    <property type="entry name" value="Cobalamin-binding domain"/>
    <property type="match status" value="1"/>
</dbReference>
<evidence type="ECO:0000256" key="1">
    <source>
        <dbReference type="ARBA" id="ARBA00022491"/>
    </source>
</evidence>
<keyword evidence="2" id="KW-0805">Transcription regulation</keyword>
<dbReference type="GO" id="GO:0003677">
    <property type="term" value="F:DNA binding"/>
    <property type="evidence" value="ECO:0007669"/>
    <property type="project" value="UniProtKB-KW"/>
</dbReference>
<gene>
    <name evidence="6" type="ORF">PK35_02395</name>
</gene>
<dbReference type="PATRIC" id="fig|1382798.3.peg.484"/>
<dbReference type="CDD" id="cd01104">
    <property type="entry name" value="HTH_MlrA-CarA"/>
    <property type="match status" value="1"/>
</dbReference>
<dbReference type="GO" id="GO:0003700">
    <property type="term" value="F:DNA-binding transcription factor activity"/>
    <property type="evidence" value="ECO:0007669"/>
    <property type="project" value="InterPro"/>
</dbReference>
<evidence type="ECO:0000313" key="7">
    <source>
        <dbReference type="Proteomes" id="UP000032361"/>
    </source>
</evidence>
<dbReference type="InterPro" id="IPR036594">
    <property type="entry name" value="Meth_synthase_dom"/>
</dbReference>
<dbReference type="Gene3D" id="1.10.1240.10">
    <property type="entry name" value="Methionine synthase domain"/>
    <property type="match status" value="1"/>
</dbReference>
<dbReference type="InterPro" id="IPR000551">
    <property type="entry name" value="MerR-type_HTH_dom"/>
</dbReference>
<dbReference type="SMART" id="SM00422">
    <property type="entry name" value="HTH_MERR"/>
    <property type="match status" value="1"/>
</dbReference>
<feature type="domain" description="HTH merR-type" evidence="5">
    <location>
        <begin position="7"/>
        <end position="76"/>
    </location>
</feature>
<comment type="caution">
    <text evidence="6">The sequence shown here is derived from an EMBL/GenBank/DDBJ whole genome shotgun (WGS) entry which is preliminary data.</text>
</comment>
<dbReference type="Pfam" id="PF13411">
    <property type="entry name" value="MerR_1"/>
    <property type="match status" value="1"/>
</dbReference>
<dbReference type="Gene3D" id="1.10.1660.10">
    <property type="match status" value="1"/>
</dbReference>
<keyword evidence="1" id="KW-0678">Repressor</keyword>
<protein>
    <submittedName>
        <fullName evidence="6">MerR family transcriptional regulator</fullName>
    </submittedName>
</protein>
<dbReference type="InterPro" id="IPR009061">
    <property type="entry name" value="DNA-bd_dom_put_sf"/>
</dbReference>
<dbReference type="PANTHER" id="PTHR30204">
    <property type="entry name" value="REDOX-CYCLING DRUG-SENSING TRANSCRIPTIONAL ACTIVATOR SOXR"/>
    <property type="match status" value="1"/>
</dbReference>
<evidence type="ECO:0000256" key="3">
    <source>
        <dbReference type="ARBA" id="ARBA00023125"/>
    </source>
</evidence>
<keyword evidence="3" id="KW-0238">DNA-binding</keyword>
<evidence type="ECO:0000259" key="5">
    <source>
        <dbReference type="PROSITE" id="PS50937"/>
    </source>
</evidence>
<organism evidence="6 7">
    <name type="scientific">Neotamlana nanhaiensis</name>
    <dbReference type="NCBI Taxonomy" id="1382798"/>
    <lineage>
        <taxon>Bacteria</taxon>
        <taxon>Pseudomonadati</taxon>
        <taxon>Bacteroidota</taxon>
        <taxon>Flavobacteriia</taxon>
        <taxon>Flavobacteriales</taxon>
        <taxon>Flavobacteriaceae</taxon>
        <taxon>Neotamlana</taxon>
    </lineage>
</organism>
<accession>A0A0D7W736</accession>
<name>A0A0D7W736_9FLAO</name>
<proteinExistence type="predicted"/>
<dbReference type="STRING" id="1382798.PK35_02395"/>
<keyword evidence="7" id="KW-1185">Reference proteome</keyword>
<dbReference type="Proteomes" id="UP000032361">
    <property type="component" value="Unassembled WGS sequence"/>
</dbReference>
<dbReference type="InterPro" id="IPR047057">
    <property type="entry name" value="MerR_fam"/>
</dbReference>
<dbReference type="EMBL" id="JTDV01000001">
    <property type="protein sequence ID" value="KJD34814.1"/>
    <property type="molecule type" value="Genomic_DNA"/>
</dbReference>
<evidence type="ECO:0000256" key="4">
    <source>
        <dbReference type="ARBA" id="ARBA00023163"/>
    </source>
</evidence>
<dbReference type="InterPro" id="IPR003759">
    <property type="entry name" value="Cbl-bd_cap"/>
</dbReference>
<evidence type="ECO:0000256" key="2">
    <source>
        <dbReference type="ARBA" id="ARBA00023015"/>
    </source>
</evidence>
<keyword evidence="4" id="KW-0804">Transcription</keyword>
<dbReference type="PROSITE" id="PS50937">
    <property type="entry name" value="HTH_MERR_2"/>
    <property type="match status" value="1"/>
</dbReference>
<dbReference type="OrthoDB" id="9800334at2"/>
<dbReference type="PANTHER" id="PTHR30204:SF69">
    <property type="entry name" value="MERR-FAMILY TRANSCRIPTIONAL REGULATOR"/>
    <property type="match status" value="1"/>
</dbReference>
<evidence type="ECO:0000313" key="6">
    <source>
        <dbReference type="EMBL" id="KJD34814.1"/>
    </source>
</evidence>